<keyword evidence="8 11" id="KW-0472">Membrane</keyword>
<dbReference type="PANTHER" id="PTHR31392:SF1">
    <property type="entry name" value="ALPHA-1,3-MANNOSYLTRANSFERASE MNN1-RELATED"/>
    <property type="match status" value="1"/>
</dbReference>
<dbReference type="GO" id="GO:0000033">
    <property type="term" value="F:alpha-1,3-mannosyltransferase activity"/>
    <property type="evidence" value="ECO:0007669"/>
    <property type="project" value="TreeGrafter"/>
</dbReference>
<dbReference type="InterPro" id="IPR029044">
    <property type="entry name" value="Nucleotide-diphossugar_trans"/>
</dbReference>
<dbReference type="GO" id="GO:0006493">
    <property type="term" value="P:protein O-linked glycosylation"/>
    <property type="evidence" value="ECO:0007669"/>
    <property type="project" value="TreeGrafter"/>
</dbReference>
<evidence type="ECO:0000256" key="3">
    <source>
        <dbReference type="ARBA" id="ARBA00022676"/>
    </source>
</evidence>
<comment type="subcellular location">
    <subcellularLocation>
        <location evidence="1">Membrane</location>
        <topology evidence="1">Single-pass type II membrane protein</topology>
    </subcellularLocation>
</comment>
<comment type="similarity">
    <text evidence="2">Belongs to the MNN1/MNT family.</text>
</comment>
<accession>A0A9W6X4J4</accession>
<feature type="region of interest" description="Disordered" evidence="10">
    <location>
        <begin position="1"/>
        <end position="32"/>
    </location>
</feature>
<dbReference type="PANTHER" id="PTHR31392">
    <property type="entry name" value="ALPHA-1,3-MANNOSYLTRANSFERASE MNN1-RELATED"/>
    <property type="match status" value="1"/>
</dbReference>
<keyword evidence="7 11" id="KW-1133">Transmembrane helix</keyword>
<dbReference type="AlphaFoldDB" id="A0A9W6X4J4"/>
<dbReference type="EMBL" id="BSXW01000885">
    <property type="protein sequence ID" value="GMF31162.1"/>
    <property type="molecule type" value="Genomic_DNA"/>
</dbReference>
<evidence type="ECO:0000256" key="6">
    <source>
        <dbReference type="ARBA" id="ARBA00022968"/>
    </source>
</evidence>
<evidence type="ECO:0000256" key="11">
    <source>
        <dbReference type="SAM" id="Phobius"/>
    </source>
</evidence>
<evidence type="ECO:0000256" key="9">
    <source>
        <dbReference type="ARBA" id="ARBA00023180"/>
    </source>
</evidence>
<dbReference type="InterPro" id="IPR022751">
    <property type="entry name" value="Alpha_mannosyltransferase"/>
</dbReference>
<organism evidence="12 13">
    <name type="scientific">Phytophthora lilii</name>
    <dbReference type="NCBI Taxonomy" id="2077276"/>
    <lineage>
        <taxon>Eukaryota</taxon>
        <taxon>Sar</taxon>
        <taxon>Stramenopiles</taxon>
        <taxon>Oomycota</taxon>
        <taxon>Peronosporomycetes</taxon>
        <taxon>Peronosporales</taxon>
        <taxon>Peronosporaceae</taxon>
        <taxon>Phytophthora</taxon>
    </lineage>
</organism>
<keyword evidence="13" id="KW-1185">Reference proteome</keyword>
<evidence type="ECO:0000313" key="13">
    <source>
        <dbReference type="Proteomes" id="UP001165083"/>
    </source>
</evidence>
<reference evidence="12" key="1">
    <citation type="submission" date="2023-04" db="EMBL/GenBank/DDBJ databases">
        <title>Phytophthora lilii NBRC 32176.</title>
        <authorList>
            <person name="Ichikawa N."/>
            <person name="Sato H."/>
            <person name="Tonouchi N."/>
        </authorList>
    </citation>
    <scope>NUCLEOTIDE SEQUENCE</scope>
    <source>
        <strain evidence="12">NBRC 32176</strain>
    </source>
</reference>
<keyword evidence="4" id="KW-0808">Transferase</keyword>
<gene>
    <name evidence="12" type="ORF">Plil01_001332600</name>
</gene>
<comment type="caution">
    <text evidence="12">The sequence shown here is derived from an EMBL/GenBank/DDBJ whole genome shotgun (WGS) entry which is preliminary data.</text>
</comment>
<evidence type="ECO:0000256" key="7">
    <source>
        <dbReference type="ARBA" id="ARBA00022989"/>
    </source>
</evidence>
<dbReference type="Pfam" id="PF11051">
    <property type="entry name" value="Mannosyl_trans3"/>
    <property type="match status" value="1"/>
</dbReference>
<evidence type="ECO:0000256" key="8">
    <source>
        <dbReference type="ARBA" id="ARBA00023136"/>
    </source>
</evidence>
<keyword evidence="9" id="KW-0325">Glycoprotein</keyword>
<keyword evidence="3" id="KW-0328">Glycosyltransferase</keyword>
<dbReference type="OrthoDB" id="430354at2759"/>
<dbReference type="SUPFAM" id="SSF53448">
    <property type="entry name" value="Nucleotide-diphospho-sugar transferases"/>
    <property type="match status" value="1"/>
</dbReference>
<evidence type="ECO:0000256" key="10">
    <source>
        <dbReference type="SAM" id="MobiDB-lite"/>
    </source>
</evidence>
<feature type="transmembrane region" description="Helical" evidence="11">
    <location>
        <begin position="55"/>
        <end position="72"/>
    </location>
</feature>
<sequence length="547" mass="60788">MRWSSPSLDEGPGALPPTNRSTVLSLTPSARPQSARAASRATAAMAASTKRCSPRVFSVALLLALGLFAFYLDSKLAWNALPSPQRVFRSAGRDADGPHVSPEKLQLVQTLHAIAQNTSQPRGIVIPVYEPIVKLAASLILELRTMGVDAPVEMPHCGDVSVESQELFQHKAALGPIRFYDVCELAAAATVNGNDTRKLFCEDIEACHTKFRSFDIKVVSVVFSKFEEIMMIDADTAFFVSPAILWESEKYKATGTLLMNDRIAHEIYFMAEPVGGSGNRSFQHRFMANFDPAPFRSIPTLERAKATLPNPAPVKLKFEPSDYLFASHSWNLRTGHQVDSSLMFWNKKKQPRATAILGSFKALCDVGSPPSYGDKELYFYAAELAETQYSFSDHAIGAVGTDYEDHGEKNSTLCGDMAQVFPIKQVNEDDVPLFYLNSDRVLHFMPKVESVYYMKARMADVYPGAFGERRMECPFDITGAKFSDAEARHLTGRQRLHELVIEWEQIAQSSTNDPKTKETMDAATDGMVDEQMHEMRGAYRQVTIPNV</sequence>
<evidence type="ECO:0000256" key="1">
    <source>
        <dbReference type="ARBA" id="ARBA00004606"/>
    </source>
</evidence>
<evidence type="ECO:0000256" key="2">
    <source>
        <dbReference type="ARBA" id="ARBA00009105"/>
    </source>
</evidence>
<proteinExistence type="inferred from homology"/>
<evidence type="ECO:0000256" key="4">
    <source>
        <dbReference type="ARBA" id="ARBA00022679"/>
    </source>
</evidence>
<name>A0A9W6X4J4_9STRA</name>
<protein>
    <submittedName>
        <fullName evidence="12">Unnamed protein product</fullName>
    </submittedName>
</protein>
<dbReference type="GO" id="GO:0016020">
    <property type="term" value="C:membrane"/>
    <property type="evidence" value="ECO:0007669"/>
    <property type="project" value="UniProtKB-SubCell"/>
</dbReference>
<evidence type="ECO:0000313" key="12">
    <source>
        <dbReference type="EMBL" id="GMF31162.1"/>
    </source>
</evidence>
<keyword evidence="5 11" id="KW-0812">Transmembrane</keyword>
<dbReference type="GO" id="GO:0005794">
    <property type="term" value="C:Golgi apparatus"/>
    <property type="evidence" value="ECO:0007669"/>
    <property type="project" value="TreeGrafter"/>
</dbReference>
<evidence type="ECO:0000256" key="5">
    <source>
        <dbReference type="ARBA" id="ARBA00022692"/>
    </source>
</evidence>
<keyword evidence="6" id="KW-0735">Signal-anchor</keyword>
<dbReference type="Proteomes" id="UP001165083">
    <property type="component" value="Unassembled WGS sequence"/>
</dbReference>